<dbReference type="EMBL" id="MZ868713">
    <property type="protein sequence ID" value="UAW53451.1"/>
    <property type="molecule type" value="Genomic_DNA"/>
</dbReference>
<reference evidence="1 2" key="1">
    <citation type="submission" date="2021-08" db="EMBL/GenBank/DDBJ databases">
        <authorList>
            <person name="Martino G."/>
            <person name="Holtappels D."/>
            <person name="Wagemans J."/>
            <person name="Lavigne R."/>
            <person name="Turina M."/>
            <person name="Ciuffo M."/>
        </authorList>
    </citation>
    <scope>NUCLEOTIDE SEQUENCE [LARGE SCALE GENOMIC DNA]</scope>
</reference>
<protein>
    <submittedName>
        <fullName evidence="1">Uncharacterized protein</fullName>
    </submittedName>
</protein>
<evidence type="ECO:0000313" key="1">
    <source>
        <dbReference type="EMBL" id="UAW53451.1"/>
    </source>
</evidence>
<sequence length="38" mass="3983">MSENASYYFHFTGGQPSGCGAWLNTSRSNLGSGKGVTL</sequence>
<organism evidence="1 2">
    <name type="scientific">Pseudomonas phage psageK4e</name>
    <dbReference type="NCBI Taxonomy" id="2875723"/>
    <lineage>
        <taxon>Viruses</taxon>
        <taxon>Duplodnaviria</taxon>
        <taxon>Heunggongvirae</taxon>
        <taxon>Uroviricota</taxon>
        <taxon>Caudoviricetes</taxon>
        <taxon>Vandenendeviridae</taxon>
        <taxon>Gorskivirinae</taxon>
        <taxon>Otagovirus</taxon>
        <taxon>Otagovirus psagek4e</taxon>
    </lineage>
</organism>
<gene>
    <name evidence="1" type="ORF">psageK4e_003</name>
</gene>
<proteinExistence type="predicted"/>
<keyword evidence="2" id="KW-1185">Reference proteome</keyword>
<accession>A0AAE8XMY6</accession>
<evidence type="ECO:0000313" key="2">
    <source>
        <dbReference type="Proteomes" id="UP000828763"/>
    </source>
</evidence>
<dbReference type="Proteomes" id="UP000828763">
    <property type="component" value="Segment"/>
</dbReference>
<name>A0AAE8XMY6_9CAUD</name>